<dbReference type="AlphaFoldDB" id="A0A4R8WXG6"/>
<dbReference type="Proteomes" id="UP000298412">
    <property type="component" value="Unassembled WGS sequence"/>
</dbReference>
<proteinExistence type="predicted"/>
<dbReference type="Pfam" id="PF01878">
    <property type="entry name" value="EVE"/>
    <property type="match status" value="1"/>
</dbReference>
<reference evidence="2 3" key="1">
    <citation type="submission" date="2019-03" db="EMBL/GenBank/DDBJ databases">
        <title>Genomics of glacier-inhabiting Cryobacterium strains.</title>
        <authorList>
            <person name="Liu Q."/>
            <person name="Xin Y.-H."/>
        </authorList>
    </citation>
    <scope>NUCLEOTIDE SEQUENCE [LARGE SCALE GENOMIC DNA]</scope>
    <source>
        <strain evidence="2 3">MDT1-3</strain>
    </source>
</reference>
<evidence type="ECO:0000259" key="1">
    <source>
        <dbReference type="Pfam" id="PF01878"/>
    </source>
</evidence>
<organism evidence="2 3">
    <name type="scientific">Cryobacterium algoritolerans</name>
    <dbReference type="NCBI Taxonomy" id="1259184"/>
    <lineage>
        <taxon>Bacteria</taxon>
        <taxon>Bacillati</taxon>
        <taxon>Actinomycetota</taxon>
        <taxon>Actinomycetes</taxon>
        <taxon>Micrococcales</taxon>
        <taxon>Microbacteriaceae</taxon>
        <taxon>Cryobacterium</taxon>
    </lineage>
</organism>
<evidence type="ECO:0000313" key="2">
    <source>
        <dbReference type="EMBL" id="TFC21525.1"/>
    </source>
</evidence>
<dbReference type="EMBL" id="SOFP01000003">
    <property type="protein sequence ID" value="TFC21525.1"/>
    <property type="molecule type" value="Genomic_DNA"/>
</dbReference>
<dbReference type="CDD" id="cd21132">
    <property type="entry name" value="EVE-like"/>
    <property type="match status" value="1"/>
</dbReference>
<keyword evidence="3" id="KW-1185">Reference proteome</keyword>
<sequence>MPLVCGAFGCSTTERVAIRYWLGVAPREQVLRGVSMGLAQASHGSRAALEDMRESDGVVYYSPRTGTDGETLREFTAIGWIAPVPLDRTGQAGQARSGSYRPWRHQVDYDTDAVAASIRPLLTVLEFTRDDPNWGYQLRRGLIEISRHDYDLIRRQMRRG</sequence>
<gene>
    <name evidence="2" type="ORF">E3O19_00150</name>
</gene>
<accession>A0A4R8WXG6</accession>
<dbReference type="OrthoDB" id="9793567at2"/>
<comment type="caution">
    <text evidence="2">The sequence shown here is derived from an EMBL/GenBank/DDBJ whole genome shotgun (WGS) entry which is preliminary data.</text>
</comment>
<dbReference type="SUPFAM" id="SSF88697">
    <property type="entry name" value="PUA domain-like"/>
    <property type="match status" value="1"/>
</dbReference>
<evidence type="ECO:0000313" key="3">
    <source>
        <dbReference type="Proteomes" id="UP000298412"/>
    </source>
</evidence>
<dbReference type="InterPro" id="IPR002740">
    <property type="entry name" value="EVE_domain"/>
</dbReference>
<feature type="domain" description="EVE" evidence="1">
    <location>
        <begin position="19"/>
        <end position="155"/>
    </location>
</feature>
<dbReference type="InterPro" id="IPR015947">
    <property type="entry name" value="PUA-like_sf"/>
</dbReference>
<protein>
    <submittedName>
        <fullName evidence="2">EVE domain-containing protein</fullName>
    </submittedName>
</protein>
<dbReference type="Gene3D" id="3.10.590.10">
    <property type="entry name" value="ph1033 like domains"/>
    <property type="match status" value="1"/>
</dbReference>
<name>A0A4R8WXG6_9MICO</name>